<gene>
    <name evidence="1" type="ORF">E4L96_20150</name>
</gene>
<protein>
    <submittedName>
        <fullName evidence="1">DUF1173 family protein</fullName>
    </submittedName>
</protein>
<organism evidence="1 2">
    <name type="scientific">Zemynaea arenosa</name>
    <dbReference type="NCBI Taxonomy" id="2561931"/>
    <lineage>
        <taxon>Bacteria</taxon>
        <taxon>Pseudomonadati</taxon>
        <taxon>Pseudomonadota</taxon>
        <taxon>Betaproteobacteria</taxon>
        <taxon>Burkholderiales</taxon>
        <taxon>Oxalobacteraceae</taxon>
        <taxon>Telluria group</taxon>
        <taxon>Zemynaea</taxon>
    </lineage>
</organism>
<sequence>MIMRDQAQRLLLPSGVIAISDKDLQAALAQAYEAGVRPRCLCREAGVEMYIARYERYVVKCMPGTGRQHEPQCPSFLTEQEGEHEAIRAGADGRFDVLVKFSLMSRGASPGRSESAHAGDATRRPRPFTLTALLHLLIDHAQINRWSPPSQRPYHYLQREIEKAAANFRIKGHSLSDVLFIPETYDPKRKLEVLERRRHRVRALLHRNGIQSPRAVLVGELKHSEPGNLLRRVWLKHMPERPILVEEKTWKLATVRFRGALEALDAGLAVRVLLAAVISDGTGQEIRIESCALVLTTKSWIPIAGSFELDLHDRLVSGERTFYKPLRYDASSWTQLPNFVLLDAGPEPVPLHVIDPWADQADIERKRKVAEGSWIWQLDQPAPPLPHRDTLPIARNENGASNECAV</sequence>
<dbReference type="InterPro" id="IPR009553">
    <property type="entry name" value="DUF1173"/>
</dbReference>
<evidence type="ECO:0000313" key="2">
    <source>
        <dbReference type="Proteomes" id="UP000298438"/>
    </source>
</evidence>
<proteinExistence type="predicted"/>
<dbReference type="Pfam" id="PF06666">
    <property type="entry name" value="DUF1173"/>
    <property type="match status" value="1"/>
</dbReference>
<dbReference type="AlphaFoldDB" id="A0A4Y9RYU4"/>
<keyword evidence="2" id="KW-1185">Reference proteome</keyword>
<dbReference type="Proteomes" id="UP000298438">
    <property type="component" value="Unassembled WGS sequence"/>
</dbReference>
<comment type="caution">
    <text evidence="1">The sequence shown here is derived from an EMBL/GenBank/DDBJ whole genome shotgun (WGS) entry which is preliminary data.</text>
</comment>
<accession>A0A4Y9RYU4</accession>
<name>A0A4Y9RYU4_9BURK</name>
<dbReference type="EMBL" id="SPVF01000252">
    <property type="protein sequence ID" value="TFW13411.1"/>
    <property type="molecule type" value="Genomic_DNA"/>
</dbReference>
<dbReference type="OrthoDB" id="5572968at2"/>
<reference evidence="1 2" key="1">
    <citation type="submission" date="2019-03" db="EMBL/GenBank/DDBJ databases">
        <title>Draft Genome Sequence of Massilia arenosa sp. nov., a Novel Massilia Species Isolated from a Sandy-loam Maize Soil.</title>
        <authorList>
            <person name="Raths R."/>
            <person name="Peta V."/>
            <person name="Bucking H."/>
        </authorList>
    </citation>
    <scope>NUCLEOTIDE SEQUENCE [LARGE SCALE GENOMIC DNA]</scope>
    <source>
        <strain evidence="1 2">MC02</strain>
    </source>
</reference>
<evidence type="ECO:0000313" key="1">
    <source>
        <dbReference type="EMBL" id="TFW13411.1"/>
    </source>
</evidence>